<feature type="transmembrane region" description="Helical" evidence="6">
    <location>
        <begin position="58"/>
        <end position="74"/>
    </location>
</feature>
<dbReference type="GO" id="GO:0016020">
    <property type="term" value="C:membrane"/>
    <property type="evidence" value="ECO:0007669"/>
    <property type="project" value="UniProtKB-SubCell"/>
</dbReference>
<dbReference type="PANTHER" id="PTHR12668">
    <property type="entry name" value="TRANSMEMBRANE PROTEIN 14, 15"/>
    <property type="match status" value="1"/>
</dbReference>
<dbReference type="PANTHER" id="PTHR12668:SF53">
    <property type="entry name" value="TMEM14 PROTEIN HOMOLOG YJR085C"/>
    <property type="match status" value="1"/>
</dbReference>
<dbReference type="InterPro" id="IPR005349">
    <property type="entry name" value="TMEM14"/>
</dbReference>
<dbReference type="EMBL" id="OU594950">
    <property type="protein sequence ID" value="CAG9294088.1"/>
    <property type="molecule type" value="Genomic_DNA"/>
</dbReference>
<accession>A0A8J9TP06</accession>
<dbReference type="Gene3D" id="1.10.10.1740">
    <property type="entry name" value="Transmembrane protein 14-like"/>
    <property type="match status" value="1"/>
</dbReference>
<feature type="transmembrane region" description="Helical" evidence="6">
    <location>
        <begin position="33"/>
        <end position="52"/>
    </location>
</feature>
<reference evidence="7" key="1">
    <citation type="submission" date="2022-02" db="EMBL/GenBank/DDBJ databases">
        <authorList>
            <person name="Giguere J D."/>
        </authorList>
    </citation>
    <scope>NUCLEOTIDE SEQUENCE</scope>
    <source>
        <strain evidence="7">CCAP 1055/1</strain>
    </source>
</reference>
<evidence type="ECO:0000256" key="4">
    <source>
        <dbReference type="ARBA" id="ARBA00022989"/>
    </source>
</evidence>
<gene>
    <name evidence="7" type="ORF">PTTT1_LOCUS53568</name>
</gene>
<evidence type="ECO:0000256" key="1">
    <source>
        <dbReference type="ARBA" id="ARBA00004370"/>
    </source>
</evidence>
<dbReference type="AlphaFoldDB" id="A0A8J9TP06"/>
<keyword evidence="3 6" id="KW-0812">Transmembrane</keyword>
<sequence>MSKIPGSAHMNMGVGGLTILGGVAGFARKRSKASLVAGLGVGSMLLGSSYLIVKTDQIYEAHLLGTTAGGILALGMGKRFVSTRKVMPAGLVMALGAVTCAYNFNKAQEWKPT</sequence>
<dbReference type="InterPro" id="IPR044890">
    <property type="entry name" value="TMEM14_sf"/>
</dbReference>
<keyword evidence="5 6" id="KW-0472">Membrane</keyword>
<organism evidence="7">
    <name type="scientific">Phaeodactylum tricornutum</name>
    <name type="common">Diatom</name>
    <dbReference type="NCBI Taxonomy" id="2850"/>
    <lineage>
        <taxon>Eukaryota</taxon>
        <taxon>Sar</taxon>
        <taxon>Stramenopiles</taxon>
        <taxon>Ochrophyta</taxon>
        <taxon>Bacillariophyta</taxon>
        <taxon>Bacillariophyceae</taxon>
        <taxon>Bacillariophycidae</taxon>
        <taxon>Naviculales</taxon>
        <taxon>Phaeodactylaceae</taxon>
        <taxon>Phaeodactylum</taxon>
    </lineage>
</organism>
<comment type="similarity">
    <text evidence="2">Belongs to the TMEM14 family.</text>
</comment>
<evidence type="ECO:0000256" key="5">
    <source>
        <dbReference type="ARBA" id="ARBA00023136"/>
    </source>
</evidence>
<evidence type="ECO:0000256" key="2">
    <source>
        <dbReference type="ARBA" id="ARBA00007590"/>
    </source>
</evidence>
<protein>
    <submittedName>
        <fullName evidence="7">Uncharacterized protein</fullName>
    </submittedName>
</protein>
<comment type="subcellular location">
    <subcellularLocation>
        <location evidence="1">Membrane</location>
    </subcellularLocation>
</comment>
<dbReference type="OMA" id="CATSALM"/>
<dbReference type="Proteomes" id="UP000836788">
    <property type="component" value="Chromosome 9"/>
</dbReference>
<proteinExistence type="inferred from homology"/>
<evidence type="ECO:0000256" key="6">
    <source>
        <dbReference type="SAM" id="Phobius"/>
    </source>
</evidence>
<dbReference type="Pfam" id="PF03647">
    <property type="entry name" value="Tmemb_14"/>
    <property type="match status" value="1"/>
</dbReference>
<evidence type="ECO:0000256" key="3">
    <source>
        <dbReference type="ARBA" id="ARBA00022692"/>
    </source>
</evidence>
<keyword evidence="4 6" id="KW-1133">Transmembrane helix</keyword>
<name>A0A8J9TP06_PHATR</name>
<evidence type="ECO:0000313" key="7">
    <source>
        <dbReference type="EMBL" id="CAG9294088.1"/>
    </source>
</evidence>
<feature type="transmembrane region" description="Helical" evidence="6">
    <location>
        <begin position="6"/>
        <end position="26"/>
    </location>
</feature>